<dbReference type="SMART" id="SM01391">
    <property type="entry name" value="Filament"/>
    <property type="match status" value="1"/>
</dbReference>
<accession>A0AAJ7SKT1</accession>
<dbReference type="FunFam" id="1.20.5.500:FF:000001">
    <property type="entry name" value="Type II keratin 23"/>
    <property type="match status" value="1"/>
</dbReference>
<dbReference type="Gene3D" id="1.20.5.1160">
    <property type="entry name" value="Vasodilator-stimulated phosphoprotein"/>
    <property type="match status" value="1"/>
</dbReference>
<dbReference type="InterPro" id="IPR018039">
    <property type="entry name" value="IF_conserved"/>
</dbReference>
<sequence>MSYHFQAPSTVSSYRRTFGGSGVMAQPKSFSSSRFSSEKIHSSSSRVLSSGAPRASSLSSSSAAAAAAAYLSSGGLGGGLGGLGGGLGGGGGYSLSSAGVGAGATGVGAGVGATGVGAGVGARFRYAQPQPRAYETLDFELADAANAECAKARRSEKAEMQQLNDRFASYIDKVRSLETQNRALAAEVNRAKGQGPARVADLYEEEIRELRLQVDRLAGERARADVDRDNLADELAKLRQRMQDEIQLKVDAEKSLAGFRQDVDDATLARVDLERRIESLNEEIAFLKKAHEEEVRELQAMMQEQQQVTVEVDTVKPDLAAALRDVRAQYESIASSNLQEAETWFQSKLADVTDTAGRNKDDLRQARQEVCEQRRQIQSYTMEVDSLKSANESLLKQMREMEDRFSAEASGYQEAISSLEEDIRRLKDEMARHLRQYQELLNIKMALDVEIATYRKLLEGEESRISTPLHSHFGSIHIHESSPEQQQQQQQQLASEVMAKKTVVIKTIETRDGEVISESTQQHEEVSS</sequence>
<evidence type="ECO:0000256" key="5">
    <source>
        <dbReference type="SAM" id="Coils"/>
    </source>
</evidence>
<dbReference type="KEGG" id="pmrn:116937486"/>
<dbReference type="PROSITE" id="PS51842">
    <property type="entry name" value="IF_ROD_2"/>
    <property type="match status" value="1"/>
</dbReference>
<feature type="coiled-coil region" evidence="5">
    <location>
        <begin position="377"/>
        <end position="443"/>
    </location>
</feature>
<feature type="domain" description="IF rod" evidence="6">
    <location>
        <begin position="156"/>
        <end position="465"/>
    </location>
</feature>
<dbReference type="InterPro" id="IPR050405">
    <property type="entry name" value="Intermediate_filament"/>
</dbReference>
<dbReference type="Gene3D" id="1.20.5.500">
    <property type="entry name" value="Single helix bin"/>
    <property type="match status" value="1"/>
</dbReference>
<dbReference type="FunFam" id="1.20.5.1160:FF:000001">
    <property type="entry name" value="Keratin type II"/>
    <property type="match status" value="1"/>
</dbReference>
<dbReference type="GO" id="GO:0030018">
    <property type="term" value="C:Z disc"/>
    <property type="evidence" value="ECO:0007669"/>
    <property type="project" value="TreeGrafter"/>
</dbReference>
<dbReference type="Pfam" id="PF00038">
    <property type="entry name" value="Filament"/>
    <property type="match status" value="1"/>
</dbReference>
<organism evidence="7 8">
    <name type="scientific">Petromyzon marinus</name>
    <name type="common">Sea lamprey</name>
    <dbReference type="NCBI Taxonomy" id="7757"/>
    <lineage>
        <taxon>Eukaryota</taxon>
        <taxon>Metazoa</taxon>
        <taxon>Chordata</taxon>
        <taxon>Craniata</taxon>
        <taxon>Vertebrata</taxon>
        <taxon>Cyclostomata</taxon>
        <taxon>Hyperoartia</taxon>
        <taxon>Petromyzontiformes</taxon>
        <taxon>Petromyzontidae</taxon>
        <taxon>Petromyzon</taxon>
    </lineage>
</organism>
<keyword evidence="1 4" id="KW-0403">Intermediate filament</keyword>
<evidence type="ECO:0000256" key="3">
    <source>
        <dbReference type="ARBA" id="ARBA00061646"/>
    </source>
</evidence>
<protein>
    <submittedName>
        <fullName evidence="8">Desmin-like</fullName>
    </submittedName>
</protein>
<keyword evidence="2 5" id="KW-0175">Coiled coil</keyword>
<dbReference type="GO" id="GO:0060538">
    <property type="term" value="P:skeletal muscle organ development"/>
    <property type="evidence" value="ECO:0007669"/>
    <property type="project" value="TreeGrafter"/>
</dbReference>
<dbReference type="PROSITE" id="PS00226">
    <property type="entry name" value="IF_ROD_1"/>
    <property type="match status" value="1"/>
</dbReference>
<evidence type="ECO:0000313" key="7">
    <source>
        <dbReference type="Proteomes" id="UP001318040"/>
    </source>
</evidence>
<feature type="coiled-coil region" evidence="5">
    <location>
        <begin position="146"/>
        <end position="308"/>
    </location>
</feature>
<dbReference type="GO" id="GO:0005200">
    <property type="term" value="F:structural constituent of cytoskeleton"/>
    <property type="evidence" value="ECO:0007669"/>
    <property type="project" value="TreeGrafter"/>
</dbReference>
<dbReference type="PRINTS" id="PR01248">
    <property type="entry name" value="TYPE1KERATIN"/>
</dbReference>
<dbReference type="SUPFAM" id="SSF64593">
    <property type="entry name" value="Intermediate filament protein, coiled coil region"/>
    <property type="match status" value="2"/>
</dbReference>
<comment type="similarity">
    <text evidence="3 4">Belongs to the intermediate filament family.</text>
</comment>
<proteinExistence type="inferred from homology"/>
<evidence type="ECO:0000256" key="4">
    <source>
        <dbReference type="RuleBase" id="RU000685"/>
    </source>
</evidence>
<dbReference type="InterPro" id="IPR039008">
    <property type="entry name" value="IF_rod_dom"/>
</dbReference>
<reference evidence="8" key="1">
    <citation type="submission" date="2025-08" db="UniProtKB">
        <authorList>
            <consortium name="RefSeq"/>
        </authorList>
    </citation>
    <scope>IDENTIFICATION</scope>
    <source>
        <tissue evidence="8">Sperm</tissue>
    </source>
</reference>
<evidence type="ECO:0000256" key="2">
    <source>
        <dbReference type="ARBA" id="ARBA00023054"/>
    </source>
</evidence>
<evidence type="ECO:0000259" key="6">
    <source>
        <dbReference type="PROSITE" id="PS51842"/>
    </source>
</evidence>
<evidence type="ECO:0000313" key="8">
    <source>
        <dbReference type="RefSeq" id="XP_032800491.1"/>
    </source>
</evidence>
<dbReference type="PANTHER" id="PTHR45652:SF2">
    <property type="entry name" value="DESMIN"/>
    <property type="match status" value="1"/>
</dbReference>
<evidence type="ECO:0000256" key="1">
    <source>
        <dbReference type="ARBA" id="ARBA00022754"/>
    </source>
</evidence>
<dbReference type="InterPro" id="IPR002957">
    <property type="entry name" value="Keratin_I"/>
</dbReference>
<dbReference type="FunFam" id="1.20.5.170:FF:000002">
    <property type="entry name" value="Type I keratin KA11"/>
    <property type="match status" value="1"/>
</dbReference>
<name>A0AAJ7SKT1_PETMA</name>
<dbReference type="GO" id="GO:0005911">
    <property type="term" value="C:cell-cell junction"/>
    <property type="evidence" value="ECO:0007669"/>
    <property type="project" value="TreeGrafter"/>
</dbReference>
<dbReference type="GO" id="GO:0005882">
    <property type="term" value="C:intermediate filament"/>
    <property type="evidence" value="ECO:0007669"/>
    <property type="project" value="UniProtKB-KW"/>
</dbReference>
<dbReference type="PANTHER" id="PTHR45652">
    <property type="entry name" value="GLIAL FIBRILLARY ACIDIC PROTEIN"/>
    <property type="match status" value="1"/>
</dbReference>
<dbReference type="AlphaFoldDB" id="A0AAJ7SKT1"/>
<gene>
    <name evidence="8" type="primary">LOC116937486</name>
</gene>
<dbReference type="GO" id="GO:0045109">
    <property type="term" value="P:intermediate filament organization"/>
    <property type="evidence" value="ECO:0007669"/>
    <property type="project" value="TreeGrafter"/>
</dbReference>
<dbReference type="Gene3D" id="1.20.5.170">
    <property type="match status" value="1"/>
</dbReference>
<dbReference type="RefSeq" id="XP_032800491.1">
    <property type="nucleotide sequence ID" value="XM_032944600.1"/>
</dbReference>
<dbReference type="GO" id="GO:0042383">
    <property type="term" value="C:sarcolemma"/>
    <property type="evidence" value="ECO:0007669"/>
    <property type="project" value="TreeGrafter"/>
</dbReference>
<dbReference type="Proteomes" id="UP001318040">
    <property type="component" value="Unplaced"/>
</dbReference>
<keyword evidence="7" id="KW-1185">Reference proteome</keyword>